<protein>
    <submittedName>
        <fullName evidence="1">Uncharacterized protein</fullName>
    </submittedName>
</protein>
<evidence type="ECO:0000313" key="2">
    <source>
        <dbReference type="Proteomes" id="UP001157502"/>
    </source>
</evidence>
<accession>A0ACC2GK37</accession>
<comment type="caution">
    <text evidence="1">The sequence shown here is derived from an EMBL/GenBank/DDBJ whole genome shotgun (WGS) entry which is preliminary data.</text>
</comment>
<gene>
    <name evidence="1" type="ORF">DPEC_G00154470</name>
</gene>
<name>A0ACC2GK37_DALPE</name>
<organism evidence="1 2">
    <name type="scientific">Dallia pectoralis</name>
    <name type="common">Alaska blackfish</name>
    <dbReference type="NCBI Taxonomy" id="75939"/>
    <lineage>
        <taxon>Eukaryota</taxon>
        <taxon>Metazoa</taxon>
        <taxon>Chordata</taxon>
        <taxon>Craniata</taxon>
        <taxon>Vertebrata</taxon>
        <taxon>Euteleostomi</taxon>
        <taxon>Actinopterygii</taxon>
        <taxon>Neopterygii</taxon>
        <taxon>Teleostei</taxon>
        <taxon>Protacanthopterygii</taxon>
        <taxon>Esociformes</taxon>
        <taxon>Umbridae</taxon>
        <taxon>Dallia</taxon>
    </lineage>
</organism>
<proteinExistence type="predicted"/>
<dbReference type="Proteomes" id="UP001157502">
    <property type="component" value="Chromosome 12"/>
</dbReference>
<reference evidence="1" key="1">
    <citation type="submission" date="2021-05" db="EMBL/GenBank/DDBJ databases">
        <authorList>
            <person name="Pan Q."/>
            <person name="Jouanno E."/>
            <person name="Zahm M."/>
            <person name="Klopp C."/>
            <person name="Cabau C."/>
            <person name="Louis A."/>
            <person name="Berthelot C."/>
            <person name="Parey E."/>
            <person name="Roest Crollius H."/>
            <person name="Montfort J."/>
            <person name="Robinson-Rechavi M."/>
            <person name="Bouchez O."/>
            <person name="Lampietro C."/>
            <person name="Lopez Roques C."/>
            <person name="Donnadieu C."/>
            <person name="Postlethwait J."/>
            <person name="Bobe J."/>
            <person name="Dillon D."/>
            <person name="Chandos A."/>
            <person name="von Hippel F."/>
            <person name="Guiguen Y."/>
        </authorList>
    </citation>
    <scope>NUCLEOTIDE SEQUENCE</scope>
    <source>
        <strain evidence="1">YG-Jan2019</strain>
    </source>
</reference>
<evidence type="ECO:0000313" key="1">
    <source>
        <dbReference type="EMBL" id="KAJ8004021.1"/>
    </source>
</evidence>
<keyword evidence="2" id="KW-1185">Reference proteome</keyword>
<sequence length="504" mass="55698">MIIDGVIHHGLNTWNPGTSITSPVYMQSINQDQSYMELNNFLCTSNEYDGSGNVGSPSAASFDKKEFPMSEVRSFGGFQGVRVKNTVKELIMRKRRIYKDDQQSEGECPALIALLQGQIGTDGPKEMLTSSPSKIRKLDFDPGYESMETSPEPFFPDCQPNYPQIQLPHATGNLSIPQAFTPELYPNSFWPLASFAEGEPMSFFQWQIQQEEEKLATFTPQMLTSQDDDGDTFLHIAVAQGRRAVAYVLARKMASIAMLDMKEHNGQTALQLSVAANQHLIVQDLLSLGAQINTADRWGRSPLHVCAEKGLNLTLQTIRRAVNDKGQKLDMDEFNYDGLTALHTAVLSHNAVLRDLSSITNLESPEATELMQRRKLLGECVNMLLLMGSSCATKDRKSGRTSLHMASEEANVELLRILLDQPDSLTTVNAKAFNGNSALHLVSAVHGRLAQVDAVKMLMRKGADPSAINLEKEQPSQLVPKGLHGDQVRRILKGKGHHARASPK</sequence>
<dbReference type="EMBL" id="CM055739">
    <property type="protein sequence ID" value="KAJ8004021.1"/>
    <property type="molecule type" value="Genomic_DNA"/>
</dbReference>